<evidence type="ECO:0000259" key="4">
    <source>
        <dbReference type="Pfam" id="PF20147"/>
    </source>
</evidence>
<evidence type="ECO:0000256" key="3">
    <source>
        <dbReference type="ARBA" id="ARBA00022525"/>
    </source>
</evidence>
<dbReference type="Pfam" id="PF20147">
    <property type="entry name" value="Crinkler"/>
    <property type="match status" value="2"/>
</dbReference>
<organism evidence="5 6">
    <name type="scientific">Pisolithus microcarpus 441</name>
    <dbReference type="NCBI Taxonomy" id="765257"/>
    <lineage>
        <taxon>Eukaryota</taxon>
        <taxon>Fungi</taxon>
        <taxon>Dikarya</taxon>
        <taxon>Basidiomycota</taxon>
        <taxon>Agaricomycotina</taxon>
        <taxon>Agaricomycetes</taxon>
        <taxon>Agaricomycetidae</taxon>
        <taxon>Boletales</taxon>
        <taxon>Sclerodermatineae</taxon>
        <taxon>Pisolithaceae</taxon>
        <taxon>Pisolithus</taxon>
    </lineage>
</organism>
<dbReference type="EMBL" id="KN833709">
    <property type="protein sequence ID" value="KIK25356.1"/>
    <property type="molecule type" value="Genomic_DNA"/>
</dbReference>
<reference evidence="5 6" key="1">
    <citation type="submission" date="2014-04" db="EMBL/GenBank/DDBJ databases">
        <authorList>
            <consortium name="DOE Joint Genome Institute"/>
            <person name="Kuo A."/>
            <person name="Kohler A."/>
            <person name="Costa M.D."/>
            <person name="Nagy L.G."/>
            <person name="Floudas D."/>
            <person name="Copeland A."/>
            <person name="Barry K.W."/>
            <person name="Cichocki N."/>
            <person name="Veneault-Fourrey C."/>
            <person name="LaButti K."/>
            <person name="Lindquist E.A."/>
            <person name="Lipzen A."/>
            <person name="Lundell T."/>
            <person name="Morin E."/>
            <person name="Murat C."/>
            <person name="Sun H."/>
            <person name="Tunlid A."/>
            <person name="Henrissat B."/>
            <person name="Grigoriev I.V."/>
            <person name="Hibbett D.S."/>
            <person name="Martin F."/>
            <person name="Nordberg H.P."/>
            <person name="Cantor M.N."/>
            <person name="Hua S.X."/>
        </authorList>
    </citation>
    <scope>NUCLEOTIDE SEQUENCE [LARGE SCALE GENOMIC DNA]</scope>
    <source>
        <strain evidence="5 6">441</strain>
    </source>
</reference>
<comment type="subcellular location">
    <subcellularLocation>
        <location evidence="1">Host cell</location>
    </subcellularLocation>
    <subcellularLocation>
        <location evidence="2">Secreted</location>
    </subcellularLocation>
</comment>
<dbReference type="InterPro" id="IPR045379">
    <property type="entry name" value="Crinkler_N"/>
</dbReference>
<evidence type="ECO:0000256" key="1">
    <source>
        <dbReference type="ARBA" id="ARBA00004340"/>
    </source>
</evidence>
<feature type="domain" description="Crinkler effector protein N-terminal" evidence="4">
    <location>
        <begin position="1"/>
        <end position="91"/>
    </location>
</feature>
<name>A0A0C9Z7M3_9AGAM</name>
<dbReference type="HOGENOM" id="CLU_074871_0_0_1"/>
<dbReference type="OrthoDB" id="3168051at2759"/>
<dbReference type="GO" id="GO:0043657">
    <property type="term" value="C:host cell"/>
    <property type="evidence" value="ECO:0007669"/>
    <property type="project" value="UniProtKB-SubCell"/>
</dbReference>
<keyword evidence="6" id="KW-1185">Reference proteome</keyword>
<accession>A0A0C9Z7M3</accession>
<keyword evidence="3" id="KW-0964">Secreted</keyword>
<feature type="non-terminal residue" evidence="5">
    <location>
        <position position="1"/>
    </location>
</feature>
<reference evidence="6" key="2">
    <citation type="submission" date="2015-01" db="EMBL/GenBank/DDBJ databases">
        <title>Evolutionary Origins and Diversification of the Mycorrhizal Mutualists.</title>
        <authorList>
            <consortium name="DOE Joint Genome Institute"/>
            <consortium name="Mycorrhizal Genomics Consortium"/>
            <person name="Kohler A."/>
            <person name="Kuo A."/>
            <person name="Nagy L.G."/>
            <person name="Floudas D."/>
            <person name="Copeland A."/>
            <person name="Barry K.W."/>
            <person name="Cichocki N."/>
            <person name="Veneault-Fourrey C."/>
            <person name="LaButti K."/>
            <person name="Lindquist E.A."/>
            <person name="Lipzen A."/>
            <person name="Lundell T."/>
            <person name="Morin E."/>
            <person name="Murat C."/>
            <person name="Riley R."/>
            <person name="Ohm R."/>
            <person name="Sun H."/>
            <person name="Tunlid A."/>
            <person name="Henrissat B."/>
            <person name="Grigoriev I.V."/>
            <person name="Hibbett D.S."/>
            <person name="Martin F."/>
        </authorList>
    </citation>
    <scope>NUCLEOTIDE SEQUENCE [LARGE SCALE GENOMIC DNA]</scope>
    <source>
        <strain evidence="6">441</strain>
    </source>
</reference>
<sequence>TLPCWICGDDVDNVFEVEISKEVNVGKLKAALKRERSVTLKDVDAASLEIHALFVPSGADYSDELGKWRLHGKEPLHVKQKLSNAFPRTRDGEWVVVVNHPTLLCWVRGDDVDHAFPVKISREADVADLKDALKLQRSTALRDVNAANLNLYRLLVPSDGNRAVELGKW</sequence>
<proteinExistence type="predicted"/>
<feature type="non-terminal residue" evidence="5">
    <location>
        <position position="169"/>
    </location>
</feature>
<gene>
    <name evidence="5" type="ORF">PISMIDRAFT_65696</name>
</gene>
<evidence type="ECO:0000256" key="2">
    <source>
        <dbReference type="ARBA" id="ARBA00004613"/>
    </source>
</evidence>
<feature type="domain" description="Crinkler effector protein N-terminal" evidence="4">
    <location>
        <begin position="102"/>
        <end position="161"/>
    </location>
</feature>
<protein>
    <recommendedName>
        <fullName evidence="4">Crinkler effector protein N-terminal domain-containing protein</fullName>
    </recommendedName>
</protein>
<evidence type="ECO:0000313" key="6">
    <source>
        <dbReference type="Proteomes" id="UP000054018"/>
    </source>
</evidence>
<dbReference type="Proteomes" id="UP000054018">
    <property type="component" value="Unassembled WGS sequence"/>
</dbReference>
<dbReference type="AlphaFoldDB" id="A0A0C9Z7M3"/>
<dbReference type="GO" id="GO:0005576">
    <property type="term" value="C:extracellular region"/>
    <property type="evidence" value="ECO:0007669"/>
    <property type="project" value="UniProtKB-SubCell"/>
</dbReference>
<evidence type="ECO:0000313" key="5">
    <source>
        <dbReference type="EMBL" id="KIK25356.1"/>
    </source>
</evidence>